<accession>A0A9N8DBB0</accession>
<evidence type="ECO:0000313" key="2">
    <source>
        <dbReference type="EMBL" id="CAB9498660.1"/>
    </source>
</evidence>
<name>A0A9N8DBB0_9STRA</name>
<proteinExistence type="predicted"/>
<dbReference type="AlphaFoldDB" id="A0A9N8DBB0"/>
<dbReference type="Proteomes" id="UP001153069">
    <property type="component" value="Unassembled WGS sequence"/>
</dbReference>
<keyword evidence="3" id="KW-1185">Reference proteome</keyword>
<sequence length="190" mass="20758">MPSFSFKDFSFNIRLVDQKTGCFCRVLGHGNPHNFFLEIEDIDSLGRPINREEPPRCEQPPAAAANVEEVDAPAAVAAAVMTNNNGGCDVVELLNSSGSSSGSRTELNLSDFRPTEDVEEAAIDDEVEFVGNQLDRSVHIEEGDSASDTSSDYSVAHGLSQEPFFAPARRRPVPAPTTHRSQRVRNVARR</sequence>
<feature type="compositionally biased region" description="Basic residues" evidence="1">
    <location>
        <begin position="180"/>
        <end position="190"/>
    </location>
</feature>
<reference evidence="2" key="1">
    <citation type="submission" date="2020-06" db="EMBL/GenBank/DDBJ databases">
        <authorList>
            <consortium name="Plant Systems Biology data submission"/>
        </authorList>
    </citation>
    <scope>NUCLEOTIDE SEQUENCE</scope>
    <source>
        <strain evidence="2">D6</strain>
    </source>
</reference>
<organism evidence="2 3">
    <name type="scientific">Seminavis robusta</name>
    <dbReference type="NCBI Taxonomy" id="568900"/>
    <lineage>
        <taxon>Eukaryota</taxon>
        <taxon>Sar</taxon>
        <taxon>Stramenopiles</taxon>
        <taxon>Ochrophyta</taxon>
        <taxon>Bacillariophyta</taxon>
        <taxon>Bacillariophyceae</taxon>
        <taxon>Bacillariophycidae</taxon>
        <taxon>Naviculales</taxon>
        <taxon>Naviculaceae</taxon>
        <taxon>Seminavis</taxon>
    </lineage>
</organism>
<evidence type="ECO:0000256" key="1">
    <source>
        <dbReference type="SAM" id="MobiDB-lite"/>
    </source>
</evidence>
<dbReference type="EMBL" id="CAICTM010000043">
    <property type="protein sequence ID" value="CAB9498660.1"/>
    <property type="molecule type" value="Genomic_DNA"/>
</dbReference>
<comment type="caution">
    <text evidence="2">The sequence shown here is derived from an EMBL/GenBank/DDBJ whole genome shotgun (WGS) entry which is preliminary data.</text>
</comment>
<gene>
    <name evidence="2" type="ORF">SEMRO_43_G025870.1</name>
</gene>
<feature type="region of interest" description="Disordered" evidence="1">
    <location>
        <begin position="142"/>
        <end position="190"/>
    </location>
</feature>
<evidence type="ECO:0000313" key="3">
    <source>
        <dbReference type="Proteomes" id="UP001153069"/>
    </source>
</evidence>
<protein>
    <submittedName>
        <fullName evidence="2">Uncharacterized protein</fullName>
    </submittedName>
</protein>